<feature type="compositionally biased region" description="Basic and acidic residues" evidence="4">
    <location>
        <begin position="671"/>
        <end position="708"/>
    </location>
</feature>
<evidence type="ECO:0000256" key="4">
    <source>
        <dbReference type="SAM" id="MobiDB-lite"/>
    </source>
</evidence>
<keyword evidence="1" id="KW-0479">Metal-binding</keyword>
<keyword evidence="2" id="KW-0863">Zinc-finger</keyword>
<evidence type="ECO:0000256" key="1">
    <source>
        <dbReference type="ARBA" id="ARBA00022723"/>
    </source>
</evidence>
<dbReference type="PROSITE" id="PS01359">
    <property type="entry name" value="ZF_PHD_1"/>
    <property type="match status" value="1"/>
</dbReference>
<sequence>MNDSRRRFAANACLYRSLAAREPRLFLQRNLDTVLDAHQQRLLGATTTTTTATTTDATVAQGVAEAREAMIANERWRAGWDFPTREMLGDLTRGVRPVLGIEGVRLRLLSSKREGGGGVGDVGGRQVQSAGDADLAWLPDPDVGLRLPCQVLVTVLDTRTLAKKEVFRVARRCIVTQHLADENGNARFDVELAEPIRIELDQLLVETESGTNGFRHWKRTTTAKYILEATIHCQDSDQSAELLSRLHSRPADDFKGGLARDGRVKAVWEDLPSCPPTGQLLPLKRTQGHKSIELKYGMDISMGWSRKRDTPLELYNRSRDMQNHQLLTPSSSDVQESSAAKEKKHVVHYVRQMGVETWSMVQEDLKCIFCARRGGRAEMYSSKSAMKNAAITLDRLLLHYWSCHSFYEWEKVAPPASSSHAEQESVTIEIRPRKRQTATPTTSDTPNEEYSWIAPNRPFDINAHLAGDERWTGGSHSKPGDSRARRGAPRPLQPAPQTSTPAVRAADVAKLPPRKRQRFAMSVDSDVTFYHSSSKAPVLPGELLSESEDGDGGDDRLVQSQRRVLKQHGLSEGAVAFHEAFHRHLDVEQPVGRSGRRDAVVRFAKKQMMVDHSPEWLEAFREKLGLLLRHGVVDGVTREYCLGLMDVEYEAPGRAKGEDGGKGVGGGDEDAVTKDVGLLEDRPNDRLKTNGKSAERLKSLPNGKRKESPNGSAMTNGNDQTKSRHPPSELLTPAIIHACICGKRAESGRGSIACENPFCARGNFHLACVGLEQRQTGWRCEVCSTGVP</sequence>
<dbReference type="SUPFAM" id="SSF57903">
    <property type="entry name" value="FYVE/PHD zinc finger"/>
    <property type="match status" value="1"/>
</dbReference>
<dbReference type="InterPro" id="IPR001965">
    <property type="entry name" value="Znf_PHD"/>
</dbReference>
<evidence type="ECO:0000256" key="2">
    <source>
        <dbReference type="ARBA" id="ARBA00022771"/>
    </source>
</evidence>
<dbReference type="EMBL" id="JASUXU010000076">
    <property type="protein sequence ID" value="KAK0310273.1"/>
    <property type="molecule type" value="Genomic_DNA"/>
</dbReference>
<dbReference type="Gene3D" id="3.30.40.10">
    <property type="entry name" value="Zinc/RING finger domain, C3HC4 (zinc finger)"/>
    <property type="match status" value="1"/>
</dbReference>
<dbReference type="InterPro" id="IPR019786">
    <property type="entry name" value="Zinc_finger_PHD-type_CS"/>
</dbReference>
<dbReference type="CDD" id="cd21552">
    <property type="entry name" value="VEFS-box_ctSUZ12-like"/>
    <property type="match status" value="1"/>
</dbReference>
<name>A0AAN6F989_9PEZI</name>
<keyword evidence="3" id="KW-0862">Zinc</keyword>
<protein>
    <recommendedName>
        <fullName evidence="5">Zinc finger PHD-type domain-containing protein</fullName>
    </recommendedName>
</protein>
<dbReference type="InterPro" id="IPR011011">
    <property type="entry name" value="Znf_FYVE_PHD"/>
</dbReference>
<dbReference type="SMART" id="SM00249">
    <property type="entry name" value="PHD"/>
    <property type="match status" value="1"/>
</dbReference>
<comment type="caution">
    <text evidence="6">The sequence shown here is derived from an EMBL/GenBank/DDBJ whole genome shotgun (WGS) entry which is preliminary data.</text>
</comment>
<dbReference type="InterPro" id="IPR013083">
    <property type="entry name" value="Znf_RING/FYVE/PHD"/>
</dbReference>
<feature type="compositionally biased region" description="Polar residues" evidence="4">
    <location>
        <begin position="416"/>
        <end position="426"/>
    </location>
</feature>
<feature type="compositionally biased region" description="Basic and acidic residues" evidence="4">
    <location>
        <begin position="652"/>
        <end position="661"/>
    </location>
</feature>
<accession>A0AAN6F989</accession>
<feature type="region of interest" description="Disordered" evidence="4">
    <location>
        <begin position="414"/>
        <end position="453"/>
    </location>
</feature>
<feature type="compositionally biased region" description="Polar residues" evidence="4">
    <location>
        <begin position="709"/>
        <end position="720"/>
    </location>
</feature>
<reference evidence="6" key="1">
    <citation type="submission" date="2021-12" db="EMBL/GenBank/DDBJ databases">
        <title>Black yeast isolated from Biological Soil Crust.</title>
        <authorList>
            <person name="Kurbessoian T."/>
        </authorList>
    </citation>
    <scope>NUCLEOTIDE SEQUENCE</scope>
    <source>
        <strain evidence="6">CCFEE 5208</strain>
    </source>
</reference>
<proteinExistence type="predicted"/>
<evidence type="ECO:0000313" key="6">
    <source>
        <dbReference type="EMBL" id="KAK0310273.1"/>
    </source>
</evidence>
<evidence type="ECO:0000313" key="7">
    <source>
        <dbReference type="Proteomes" id="UP001168146"/>
    </source>
</evidence>
<feature type="region of interest" description="Disordered" evidence="4">
    <location>
        <begin position="652"/>
        <end position="727"/>
    </location>
</feature>
<dbReference type="GO" id="GO:0008270">
    <property type="term" value="F:zinc ion binding"/>
    <property type="evidence" value="ECO:0007669"/>
    <property type="project" value="UniProtKB-KW"/>
</dbReference>
<evidence type="ECO:0000259" key="5">
    <source>
        <dbReference type="SMART" id="SM00249"/>
    </source>
</evidence>
<dbReference type="Proteomes" id="UP001168146">
    <property type="component" value="Unassembled WGS sequence"/>
</dbReference>
<gene>
    <name evidence="6" type="ORF">LTR82_014800</name>
</gene>
<evidence type="ECO:0000256" key="3">
    <source>
        <dbReference type="ARBA" id="ARBA00022833"/>
    </source>
</evidence>
<feature type="region of interest" description="Disordered" evidence="4">
    <location>
        <begin position="467"/>
        <end position="511"/>
    </location>
</feature>
<feature type="domain" description="Zinc finger PHD-type" evidence="5">
    <location>
        <begin position="738"/>
        <end position="784"/>
    </location>
</feature>
<organism evidence="6 7">
    <name type="scientific">Friedmanniomyces endolithicus</name>
    <dbReference type="NCBI Taxonomy" id="329885"/>
    <lineage>
        <taxon>Eukaryota</taxon>
        <taxon>Fungi</taxon>
        <taxon>Dikarya</taxon>
        <taxon>Ascomycota</taxon>
        <taxon>Pezizomycotina</taxon>
        <taxon>Dothideomycetes</taxon>
        <taxon>Dothideomycetidae</taxon>
        <taxon>Mycosphaerellales</taxon>
        <taxon>Teratosphaeriaceae</taxon>
        <taxon>Friedmanniomyces</taxon>
    </lineage>
</organism>
<dbReference type="AlphaFoldDB" id="A0AAN6F989"/>